<feature type="compositionally biased region" description="Basic and acidic residues" evidence="1">
    <location>
        <begin position="336"/>
        <end position="349"/>
    </location>
</feature>
<dbReference type="GO" id="GO:0005576">
    <property type="term" value="C:extracellular region"/>
    <property type="evidence" value="ECO:0007669"/>
    <property type="project" value="InterPro"/>
</dbReference>
<feature type="compositionally biased region" description="Polar residues" evidence="1">
    <location>
        <begin position="182"/>
        <end position="193"/>
    </location>
</feature>
<organism evidence="4 5">
    <name type="scientific">Stichopus japonicus</name>
    <name type="common">Sea cucumber</name>
    <dbReference type="NCBI Taxonomy" id="307972"/>
    <lineage>
        <taxon>Eukaryota</taxon>
        <taxon>Metazoa</taxon>
        <taxon>Echinodermata</taxon>
        <taxon>Eleutherozoa</taxon>
        <taxon>Echinozoa</taxon>
        <taxon>Holothuroidea</taxon>
        <taxon>Aspidochirotacea</taxon>
        <taxon>Aspidochirotida</taxon>
        <taxon>Stichopodidae</taxon>
        <taxon>Apostichopus</taxon>
    </lineage>
</organism>
<feature type="compositionally biased region" description="Polar residues" evidence="1">
    <location>
        <begin position="352"/>
        <end position="368"/>
    </location>
</feature>
<dbReference type="InterPro" id="IPR008197">
    <property type="entry name" value="WAP_dom"/>
</dbReference>
<feature type="domain" description="WAP" evidence="3">
    <location>
        <begin position="32"/>
        <end position="77"/>
    </location>
</feature>
<feature type="signal peptide" evidence="2">
    <location>
        <begin position="1"/>
        <end position="18"/>
    </location>
</feature>
<evidence type="ECO:0000313" key="5">
    <source>
        <dbReference type="Proteomes" id="UP000230750"/>
    </source>
</evidence>
<feature type="compositionally biased region" description="Acidic residues" evidence="1">
    <location>
        <begin position="138"/>
        <end position="152"/>
    </location>
</feature>
<sequence>MDLLRPLIFVIFLAFAKGSPTGVRSLTLNLISCPKDSVLLDQFRAASPCSVFCLQDEDCGASGLACCSTDCGTRCVAESILKRTQDDNDEIDLESKEDDELYLNNQVPVEGSLIDKQLSVLKDKLNERREQTDGYMIADDEDDSDEETEDNDLVEVGEAVIDEGEEMIGGVQEASDEDEEVISSTPSPSTEEIGTTMAAEDEVEDDEEEEEDGDGEDDEDEDDDWGEFDDYSYDEEETEDELELLLMKLLLTLKSKQNAKHSPWNDVVHSSRSLLEQSADHKNDFAINAMPPPDALEETAIDEETRALDDRMDGFFMDKPFTHEEMKRQGAAGRRSSMERREKSEREVDQGDSPNLANELINHSNAMR</sequence>
<keyword evidence="5" id="KW-1185">Reference proteome</keyword>
<proteinExistence type="predicted"/>
<evidence type="ECO:0000256" key="1">
    <source>
        <dbReference type="SAM" id="MobiDB-lite"/>
    </source>
</evidence>
<evidence type="ECO:0000313" key="4">
    <source>
        <dbReference type="EMBL" id="PIK43614.1"/>
    </source>
</evidence>
<keyword evidence="2" id="KW-0732">Signal</keyword>
<evidence type="ECO:0000256" key="2">
    <source>
        <dbReference type="SAM" id="SignalP"/>
    </source>
</evidence>
<feature type="region of interest" description="Disordered" evidence="1">
    <location>
        <begin position="171"/>
        <end position="240"/>
    </location>
</feature>
<name>A0A2G8K6I4_STIJA</name>
<protein>
    <recommendedName>
        <fullName evidence="3">WAP domain-containing protein</fullName>
    </recommendedName>
</protein>
<dbReference type="GO" id="GO:0030414">
    <property type="term" value="F:peptidase inhibitor activity"/>
    <property type="evidence" value="ECO:0007669"/>
    <property type="project" value="InterPro"/>
</dbReference>
<feature type="chain" id="PRO_5013694759" description="WAP domain-containing protein" evidence="2">
    <location>
        <begin position="19"/>
        <end position="368"/>
    </location>
</feature>
<gene>
    <name evidence="4" type="ORF">BSL78_19525</name>
</gene>
<dbReference type="EMBL" id="MRZV01000838">
    <property type="protein sequence ID" value="PIK43614.1"/>
    <property type="molecule type" value="Genomic_DNA"/>
</dbReference>
<dbReference type="Pfam" id="PF00095">
    <property type="entry name" value="WAP"/>
    <property type="match status" value="1"/>
</dbReference>
<feature type="compositionally biased region" description="Acidic residues" evidence="1">
    <location>
        <begin position="199"/>
        <end position="240"/>
    </location>
</feature>
<dbReference type="OrthoDB" id="10628739at2759"/>
<feature type="region of interest" description="Disordered" evidence="1">
    <location>
        <begin position="131"/>
        <end position="152"/>
    </location>
</feature>
<evidence type="ECO:0000259" key="3">
    <source>
        <dbReference type="Pfam" id="PF00095"/>
    </source>
</evidence>
<dbReference type="Proteomes" id="UP000230750">
    <property type="component" value="Unassembled WGS sequence"/>
</dbReference>
<feature type="region of interest" description="Disordered" evidence="1">
    <location>
        <begin position="318"/>
        <end position="368"/>
    </location>
</feature>
<dbReference type="AlphaFoldDB" id="A0A2G8K6I4"/>
<comment type="caution">
    <text evidence="4">The sequence shown here is derived from an EMBL/GenBank/DDBJ whole genome shotgun (WGS) entry which is preliminary data.</text>
</comment>
<accession>A0A2G8K6I4</accession>
<reference evidence="4 5" key="1">
    <citation type="journal article" date="2017" name="PLoS Biol.">
        <title>The sea cucumber genome provides insights into morphological evolution and visceral regeneration.</title>
        <authorList>
            <person name="Zhang X."/>
            <person name="Sun L."/>
            <person name="Yuan J."/>
            <person name="Sun Y."/>
            <person name="Gao Y."/>
            <person name="Zhang L."/>
            <person name="Li S."/>
            <person name="Dai H."/>
            <person name="Hamel J.F."/>
            <person name="Liu C."/>
            <person name="Yu Y."/>
            <person name="Liu S."/>
            <person name="Lin W."/>
            <person name="Guo K."/>
            <person name="Jin S."/>
            <person name="Xu P."/>
            <person name="Storey K.B."/>
            <person name="Huan P."/>
            <person name="Zhang T."/>
            <person name="Zhou Y."/>
            <person name="Zhang J."/>
            <person name="Lin C."/>
            <person name="Li X."/>
            <person name="Xing L."/>
            <person name="Huo D."/>
            <person name="Sun M."/>
            <person name="Wang L."/>
            <person name="Mercier A."/>
            <person name="Li F."/>
            <person name="Yang H."/>
            <person name="Xiang J."/>
        </authorList>
    </citation>
    <scope>NUCLEOTIDE SEQUENCE [LARGE SCALE GENOMIC DNA]</scope>
    <source>
        <strain evidence="4">Shaxun</strain>
        <tissue evidence="4">Muscle</tissue>
    </source>
</reference>